<reference evidence="2 3" key="1">
    <citation type="submission" date="2019-01" db="EMBL/GenBank/DDBJ databases">
        <title>A draft genome assembly of the solar-powered sea slug Elysia chlorotica.</title>
        <authorList>
            <person name="Cai H."/>
            <person name="Li Q."/>
            <person name="Fang X."/>
            <person name="Li J."/>
            <person name="Curtis N.E."/>
            <person name="Altenburger A."/>
            <person name="Shibata T."/>
            <person name="Feng M."/>
            <person name="Maeda T."/>
            <person name="Schwartz J.A."/>
            <person name="Shigenobu S."/>
            <person name="Lundholm N."/>
            <person name="Nishiyama T."/>
            <person name="Yang H."/>
            <person name="Hasebe M."/>
            <person name="Li S."/>
            <person name="Pierce S.K."/>
            <person name="Wang J."/>
        </authorList>
    </citation>
    <scope>NUCLEOTIDE SEQUENCE [LARGE SCALE GENOMIC DNA]</scope>
    <source>
        <strain evidence="2">EC2010</strain>
        <tissue evidence="2">Whole organism of an adult</tissue>
    </source>
</reference>
<dbReference type="STRING" id="188477.A0A3S1CFL0"/>
<evidence type="ECO:0000313" key="3">
    <source>
        <dbReference type="Proteomes" id="UP000271974"/>
    </source>
</evidence>
<dbReference type="SMART" id="SM01411">
    <property type="entry name" value="Ephrin_rec_like"/>
    <property type="match status" value="3"/>
</dbReference>
<feature type="non-terminal residue" evidence="2">
    <location>
        <position position="1"/>
    </location>
</feature>
<organism evidence="2 3">
    <name type="scientific">Elysia chlorotica</name>
    <name type="common">Eastern emerald elysia</name>
    <name type="synonym">Sea slug</name>
    <dbReference type="NCBI Taxonomy" id="188477"/>
    <lineage>
        <taxon>Eukaryota</taxon>
        <taxon>Metazoa</taxon>
        <taxon>Spiralia</taxon>
        <taxon>Lophotrochozoa</taxon>
        <taxon>Mollusca</taxon>
        <taxon>Gastropoda</taxon>
        <taxon>Heterobranchia</taxon>
        <taxon>Euthyneura</taxon>
        <taxon>Panpulmonata</taxon>
        <taxon>Sacoglossa</taxon>
        <taxon>Placobranchoidea</taxon>
        <taxon>Plakobranchidae</taxon>
        <taxon>Elysia</taxon>
    </lineage>
</organism>
<gene>
    <name evidence="2" type="ORF">EGW08_000897</name>
</gene>
<dbReference type="AlphaFoldDB" id="A0A3S1CFL0"/>
<proteinExistence type="predicted"/>
<dbReference type="Pfam" id="PF07699">
    <property type="entry name" value="Ephrin_rec_like"/>
    <property type="match status" value="1"/>
</dbReference>
<sequence>AGYGLTNGECQVCAQGTWNNGNQTLRFEPCQTCPEGFTTEVEEGATDAQNCSIRDCRPGNFFDADDADACKECPEGFYQPLRRQKFCEKCPNDTSTIGTGSTSIEECTIKCSAGKEDDGSEKCVSCPDDKFKAESSFGKCEPCTGDLTSSAANRTACTVRFCDVGREDKNGDCVDCPIGYYK</sequence>
<evidence type="ECO:0000259" key="1">
    <source>
        <dbReference type="Pfam" id="PF07699"/>
    </source>
</evidence>
<feature type="domain" description="Tyrosine-protein kinase ephrin type A/B receptor-like" evidence="1">
    <location>
        <begin position="65"/>
        <end position="107"/>
    </location>
</feature>
<protein>
    <recommendedName>
        <fullName evidence="1">Tyrosine-protein kinase ephrin type A/B receptor-like domain-containing protein</fullName>
    </recommendedName>
</protein>
<comment type="caution">
    <text evidence="2">The sequence shown here is derived from an EMBL/GenBank/DDBJ whole genome shotgun (WGS) entry which is preliminary data.</text>
</comment>
<dbReference type="SUPFAM" id="SSF57184">
    <property type="entry name" value="Growth factor receptor domain"/>
    <property type="match status" value="1"/>
</dbReference>
<dbReference type="Gene3D" id="2.10.50.10">
    <property type="entry name" value="Tumor Necrosis Factor Receptor, subunit A, domain 2"/>
    <property type="match status" value="2"/>
</dbReference>
<dbReference type="OrthoDB" id="6162209at2759"/>
<dbReference type="EMBL" id="RQTK01000013">
    <property type="protein sequence ID" value="RUS91380.1"/>
    <property type="molecule type" value="Genomic_DNA"/>
</dbReference>
<feature type="non-terminal residue" evidence="2">
    <location>
        <position position="182"/>
    </location>
</feature>
<dbReference type="Proteomes" id="UP000271974">
    <property type="component" value="Unassembled WGS sequence"/>
</dbReference>
<keyword evidence="3" id="KW-1185">Reference proteome</keyword>
<dbReference type="InterPro" id="IPR011641">
    <property type="entry name" value="Tyr-kin_ephrin_A/B_rcpt-like"/>
</dbReference>
<dbReference type="InterPro" id="IPR009030">
    <property type="entry name" value="Growth_fac_rcpt_cys_sf"/>
</dbReference>
<accession>A0A3S1CFL0</accession>
<name>A0A3S1CFL0_ELYCH</name>
<evidence type="ECO:0000313" key="2">
    <source>
        <dbReference type="EMBL" id="RUS91380.1"/>
    </source>
</evidence>